<dbReference type="InterPro" id="IPR036271">
    <property type="entry name" value="Tet_transcr_reg_TetR-rel_C_sf"/>
</dbReference>
<accession>A0A0P1FPD2</accession>
<dbReference type="InterPro" id="IPR050109">
    <property type="entry name" value="HTH-type_TetR-like_transc_reg"/>
</dbReference>
<dbReference type="InterPro" id="IPR001647">
    <property type="entry name" value="HTH_TetR"/>
</dbReference>
<dbReference type="InterPro" id="IPR025996">
    <property type="entry name" value="MT1864/Rv1816-like_C"/>
</dbReference>
<dbReference type="Proteomes" id="UP000051086">
    <property type="component" value="Unassembled WGS sequence"/>
</dbReference>
<dbReference type="EMBL" id="CYSB01000040">
    <property type="protein sequence ID" value="CUH69640.1"/>
    <property type="molecule type" value="Genomic_DNA"/>
</dbReference>
<evidence type="ECO:0000313" key="6">
    <source>
        <dbReference type="EMBL" id="CUH69640.1"/>
    </source>
</evidence>
<feature type="DNA-binding region" description="H-T-H motif" evidence="4">
    <location>
        <begin position="39"/>
        <end position="58"/>
    </location>
</feature>
<evidence type="ECO:0000256" key="4">
    <source>
        <dbReference type="PROSITE-ProRule" id="PRU00335"/>
    </source>
</evidence>
<evidence type="ECO:0000259" key="5">
    <source>
        <dbReference type="PROSITE" id="PS50977"/>
    </source>
</evidence>
<evidence type="ECO:0000313" key="9">
    <source>
        <dbReference type="Proteomes" id="UP000051887"/>
    </source>
</evidence>
<dbReference type="GO" id="GO:0003700">
    <property type="term" value="F:DNA-binding transcription factor activity"/>
    <property type="evidence" value="ECO:0007669"/>
    <property type="project" value="TreeGrafter"/>
</dbReference>
<evidence type="ECO:0000256" key="3">
    <source>
        <dbReference type="ARBA" id="ARBA00023163"/>
    </source>
</evidence>
<evidence type="ECO:0000313" key="8">
    <source>
        <dbReference type="Proteomes" id="UP000051086"/>
    </source>
</evidence>
<dbReference type="Proteomes" id="UP000051887">
    <property type="component" value="Unassembled WGS sequence"/>
</dbReference>
<reference evidence="7 9" key="1">
    <citation type="submission" date="2015-09" db="EMBL/GenBank/DDBJ databases">
        <authorList>
            <consortium name="Swine Surveillance"/>
        </authorList>
    </citation>
    <scope>NUCLEOTIDE SEQUENCE [LARGE SCALE GENOMIC DNA]</scope>
    <source>
        <strain evidence="7 9">5120</strain>
    </source>
</reference>
<reference evidence="6 8" key="2">
    <citation type="submission" date="2015-09" db="EMBL/GenBank/DDBJ databases">
        <authorList>
            <person name="Rodrigo-Torres L."/>
            <person name="Arahal D.R."/>
        </authorList>
    </citation>
    <scope>NUCLEOTIDE SEQUENCE [LARGE SCALE GENOMIC DNA]</scope>
    <source>
        <strain evidence="6 8">CECT 5118</strain>
    </source>
</reference>
<dbReference type="EMBL" id="CYSC01000035">
    <property type="protein sequence ID" value="CUH73043.1"/>
    <property type="molecule type" value="Genomic_DNA"/>
</dbReference>
<dbReference type="Gene3D" id="1.10.357.10">
    <property type="entry name" value="Tetracycline Repressor, domain 2"/>
    <property type="match status" value="1"/>
</dbReference>
<dbReference type="GO" id="GO:0000976">
    <property type="term" value="F:transcription cis-regulatory region binding"/>
    <property type="evidence" value="ECO:0007669"/>
    <property type="project" value="TreeGrafter"/>
</dbReference>
<dbReference type="AlphaFoldDB" id="A0A0P1FPD2"/>
<evidence type="ECO:0000313" key="7">
    <source>
        <dbReference type="EMBL" id="CUH73043.1"/>
    </source>
</evidence>
<dbReference type="RefSeq" id="WP_058244199.1">
    <property type="nucleotide sequence ID" value="NZ_CYSB01000040.1"/>
</dbReference>
<dbReference type="Pfam" id="PF13305">
    <property type="entry name" value="TetR_C_33"/>
    <property type="match status" value="1"/>
</dbReference>
<name>A0A0P1FPD2_9RHOB</name>
<feature type="domain" description="HTH tetR-type" evidence="5">
    <location>
        <begin position="16"/>
        <end position="76"/>
    </location>
</feature>
<organism evidence="7 9">
    <name type="scientific">Thalassovita autumnalis</name>
    <dbReference type="NCBI Taxonomy" id="2072972"/>
    <lineage>
        <taxon>Bacteria</taxon>
        <taxon>Pseudomonadati</taxon>
        <taxon>Pseudomonadota</taxon>
        <taxon>Alphaproteobacteria</taxon>
        <taxon>Rhodobacterales</taxon>
        <taxon>Roseobacteraceae</taxon>
        <taxon>Thalassovita</taxon>
    </lineage>
</organism>
<keyword evidence="2 4" id="KW-0238">DNA-binding</keyword>
<protein>
    <submittedName>
        <fullName evidence="7">Transcriptional regulator BetI</fullName>
    </submittedName>
</protein>
<keyword evidence="1" id="KW-0805">Transcription regulation</keyword>
<sequence>MNTQSTAHSKKPHHHGDLRRALVQAGIDLLEEGGLPALTLRKCAAKAGVSHAAPAHHFNGLDGLKAAIAQEAFRRFSASMLTAAEVGDPSPRGRLKSICRGYLHFGQTHPALLQMIFGVTPEEMEAADTDTPGDHEKGTNAYQILSEACAPFVPAGTDPRIVEIQVWSLAHGFTLLALPGRFIEGGVDHTDALFDQVMALLNHVGPTVSPASP</sequence>
<keyword evidence="3" id="KW-0804">Transcription</keyword>
<dbReference type="InterPro" id="IPR009057">
    <property type="entry name" value="Homeodomain-like_sf"/>
</dbReference>
<dbReference type="PROSITE" id="PS50977">
    <property type="entry name" value="HTH_TETR_2"/>
    <property type="match status" value="1"/>
</dbReference>
<proteinExistence type="predicted"/>
<gene>
    <name evidence="6" type="ORF">TL5118_03609</name>
    <name evidence="7" type="ORF">TL5120_02849</name>
</gene>
<dbReference type="PANTHER" id="PTHR30055">
    <property type="entry name" value="HTH-TYPE TRANSCRIPTIONAL REGULATOR RUTR"/>
    <property type="match status" value="1"/>
</dbReference>
<dbReference type="SUPFAM" id="SSF48498">
    <property type="entry name" value="Tetracyclin repressor-like, C-terminal domain"/>
    <property type="match status" value="1"/>
</dbReference>
<dbReference type="SUPFAM" id="SSF46689">
    <property type="entry name" value="Homeodomain-like"/>
    <property type="match status" value="1"/>
</dbReference>
<keyword evidence="8" id="KW-1185">Reference proteome</keyword>
<evidence type="ECO:0000256" key="2">
    <source>
        <dbReference type="ARBA" id="ARBA00023125"/>
    </source>
</evidence>
<dbReference type="PANTHER" id="PTHR30055:SF220">
    <property type="entry name" value="TETR-FAMILY REGULATORY PROTEIN"/>
    <property type="match status" value="1"/>
</dbReference>
<dbReference type="OrthoDB" id="7056813at2"/>
<evidence type="ECO:0000256" key="1">
    <source>
        <dbReference type="ARBA" id="ARBA00023015"/>
    </source>
</evidence>